<feature type="compositionally biased region" description="Low complexity" evidence="1">
    <location>
        <begin position="197"/>
        <end position="210"/>
    </location>
</feature>
<dbReference type="OrthoDB" id="3360715at2759"/>
<feature type="region of interest" description="Disordered" evidence="1">
    <location>
        <begin position="174"/>
        <end position="252"/>
    </location>
</feature>
<organism evidence="2 3">
    <name type="scientific">Mycena indigotica</name>
    <dbReference type="NCBI Taxonomy" id="2126181"/>
    <lineage>
        <taxon>Eukaryota</taxon>
        <taxon>Fungi</taxon>
        <taxon>Dikarya</taxon>
        <taxon>Basidiomycota</taxon>
        <taxon>Agaricomycotina</taxon>
        <taxon>Agaricomycetes</taxon>
        <taxon>Agaricomycetidae</taxon>
        <taxon>Agaricales</taxon>
        <taxon>Marasmiineae</taxon>
        <taxon>Mycenaceae</taxon>
        <taxon>Mycena</taxon>
    </lineage>
</organism>
<protein>
    <submittedName>
        <fullName evidence="2">Uncharacterized protein</fullName>
    </submittedName>
</protein>
<keyword evidence="3" id="KW-1185">Reference proteome</keyword>
<comment type="caution">
    <text evidence="2">The sequence shown here is derived from an EMBL/GenBank/DDBJ whole genome shotgun (WGS) entry which is preliminary data.</text>
</comment>
<evidence type="ECO:0000313" key="2">
    <source>
        <dbReference type="EMBL" id="KAF7294784.1"/>
    </source>
</evidence>
<reference evidence="2" key="1">
    <citation type="submission" date="2020-05" db="EMBL/GenBank/DDBJ databases">
        <title>Mycena genomes resolve the evolution of fungal bioluminescence.</title>
        <authorList>
            <person name="Tsai I.J."/>
        </authorList>
    </citation>
    <scope>NUCLEOTIDE SEQUENCE</scope>
    <source>
        <strain evidence="2">171206Taipei</strain>
    </source>
</reference>
<name>A0A8H6S8H4_9AGAR</name>
<sequence>MPAPPLPIRSSSALSESYVSDAFHRYLKSSLSQAKAEHLLDPDILAGAEGDLMITGPALCLYFAALRCTTNPPSVPLPRSSKSATPMELSYDNCPEPFIAFLRVWSKTVAPIQSLAPELQHDLARIICGLQPIVLPTEPSLNGIAADLRAVAIEISQRRSFQERYGEDLQAALDSGAAPATPSPKRATFVPPPVYDPSPTSSANSSPRSSLDGHASPQYANRDLPPQSPSFLSPAPASAGPSNSGFPKASPSLLTPDSPAIEFIRETLYACIADALELQPSLRALLKTDPTRAYFASVAFAILQVATTSVTPDNTIVGVLGQTLTIEQCPPPLRPFMSELAAIGQAARALEDEDNETAMDCVQHGKPIPTTRMDRVRLMLEQGVGYAQGRTESEEGRRSVEGRAVSFTNRVNALSLGMTRLKAFRERQEDVFKVLGGIGM</sequence>
<proteinExistence type="predicted"/>
<dbReference type="EMBL" id="JACAZF010000009">
    <property type="protein sequence ID" value="KAF7294784.1"/>
    <property type="molecule type" value="Genomic_DNA"/>
</dbReference>
<gene>
    <name evidence="2" type="ORF">MIND_01016100</name>
</gene>
<dbReference type="RefSeq" id="XP_037216147.1">
    <property type="nucleotide sequence ID" value="XM_037366753.1"/>
</dbReference>
<evidence type="ECO:0000313" key="3">
    <source>
        <dbReference type="Proteomes" id="UP000636479"/>
    </source>
</evidence>
<feature type="compositionally biased region" description="Low complexity" evidence="1">
    <location>
        <begin position="229"/>
        <end position="247"/>
    </location>
</feature>
<dbReference type="Proteomes" id="UP000636479">
    <property type="component" value="Unassembled WGS sequence"/>
</dbReference>
<dbReference type="AlphaFoldDB" id="A0A8H6S8H4"/>
<accession>A0A8H6S8H4</accession>
<dbReference type="GeneID" id="59349269"/>
<evidence type="ECO:0000256" key="1">
    <source>
        <dbReference type="SAM" id="MobiDB-lite"/>
    </source>
</evidence>